<evidence type="ECO:0000259" key="4">
    <source>
        <dbReference type="PROSITE" id="PS51192"/>
    </source>
</evidence>
<dbReference type="PANTHER" id="PTHR30580:SF1">
    <property type="entry name" value="COMF OPERON PROTEIN 1"/>
    <property type="match status" value="1"/>
</dbReference>
<keyword evidence="7" id="KW-1185">Reference proteome</keyword>
<sequence length="758" mass="83880">MRGSLYAVRTKSGWQLRVSLDLHVDLLWWLDREAHAIYLLSEGLPFGWAVEARDSFKAFREMDRWTEQEWDLFLLRTLQEEIKAEARLIHPAEPLDEGALVGRHRGWLVKDGQVTAWGRMFIHSGNSGDPRMGMRLTGRIEDTLELEKDTEREMRTGMWMEKKVGATGKRALSSINKVRGLGAKAEVCDQGQYSMQMDGVGGPTVREWDDEHDSRRGGSGSEMAELADAAQRLAAALEGRSLLEAELQQLLAERLPGLAPVWRSALQHAHLQGRVQLTAGVASARPNPGPRWRRARTSRCRRCGSGVHRRTPCGSCGSRGCAYCEACLALGRSRSCALLLRGSSAGVVPPRAGGGTAAGLAPTGSLLDRWGLSPAQRSAAGQALRFLAQAQEVAAQRPGAATAHGRPALSLVLRHSLSRQIGTEPRPPRFLLWAVTGAGKTEMIFPLLRYALDSGGRVLVATPRRDVVLELAPRVAKAFPEEPMAVLYGGSPQRWEEARLILATTHQLMRFYQAFDLVVIDELDAFPYHNDPMLNYAAEAACKPGGRFILLSATPPARMRREIRAGRLPHAKVPARYHGYPLPVPERITMASVEACLRRRVLPPALLHLLRHSVQRGAQIFLFVTRIRQIAAFTELLRTYFPGLPIEGTSSIDPDRNEKVLAFREGRIRMLVTTTILERGVTVPKSDVYIVDADSDLFDEASLVQMAGRAGRSKDDPKGKVVFAAPAWTKSQRDAIRQIRMMNAAAYKNGFIQVKEVQ</sequence>
<dbReference type="InterPro" id="IPR027417">
    <property type="entry name" value="P-loop_NTPase"/>
</dbReference>
<evidence type="ECO:0000256" key="1">
    <source>
        <dbReference type="ARBA" id="ARBA00022741"/>
    </source>
</evidence>
<dbReference type="PANTHER" id="PTHR30580">
    <property type="entry name" value="PRIMOSOMAL PROTEIN N"/>
    <property type="match status" value="1"/>
</dbReference>
<dbReference type="RefSeq" id="WP_254899690.1">
    <property type="nucleotide sequence ID" value="NZ_FXAE01000002.1"/>
</dbReference>
<feature type="domain" description="Helicase ATP-binding" evidence="4">
    <location>
        <begin position="421"/>
        <end position="573"/>
    </location>
</feature>
<comment type="caution">
    <text evidence="6">The sequence shown here is derived from an EMBL/GenBank/DDBJ whole genome shotgun (WGS) entry which is preliminary data.</text>
</comment>
<dbReference type="InterPro" id="IPR014001">
    <property type="entry name" value="Helicase_ATP-bd"/>
</dbReference>
<dbReference type="SUPFAM" id="SSF52540">
    <property type="entry name" value="P-loop containing nucleoside triphosphate hydrolases"/>
    <property type="match status" value="1"/>
</dbReference>
<feature type="domain" description="Helicase C-terminal" evidence="5">
    <location>
        <begin position="605"/>
        <end position="758"/>
    </location>
</feature>
<reference evidence="6 7" key="1">
    <citation type="submission" date="2017-04" db="EMBL/GenBank/DDBJ databases">
        <authorList>
            <person name="Varghese N."/>
            <person name="Submissions S."/>
        </authorList>
    </citation>
    <scope>NUCLEOTIDE SEQUENCE [LARGE SCALE GENOMIC DNA]</scope>
    <source>
        <strain evidence="6 7">J12</strain>
    </source>
</reference>
<evidence type="ECO:0000313" key="6">
    <source>
        <dbReference type="EMBL" id="SME94765.1"/>
    </source>
</evidence>
<dbReference type="SMART" id="SM00487">
    <property type="entry name" value="DEXDc"/>
    <property type="match status" value="1"/>
</dbReference>
<protein>
    <submittedName>
        <fullName evidence="6">Superfamily II DNA/RNA helicase required for DNA uptake (Late competence protein)</fullName>
    </submittedName>
</protein>
<evidence type="ECO:0000259" key="5">
    <source>
        <dbReference type="PROSITE" id="PS51194"/>
    </source>
</evidence>
<dbReference type="Proteomes" id="UP000192939">
    <property type="component" value="Unassembled WGS sequence"/>
</dbReference>
<dbReference type="GO" id="GO:0004386">
    <property type="term" value="F:helicase activity"/>
    <property type="evidence" value="ECO:0007669"/>
    <property type="project" value="UniProtKB-KW"/>
</dbReference>
<dbReference type="SMART" id="SM00490">
    <property type="entry name" value="HELICc"/>
    <property type="match status" value="1"/>
</dbReference>
<evidence type="ECO:0000256" key="2">
    <source>
        <dbReference type="ARBA" id="ARBA00022840"/>
    </source>
</evidence>
<gene>
    <name evidence="6" type="ORF">SAMN02744124_00388</name>
</gene>
<keyword evidence="3" id="KW-0238">DNA-binding</keyword>
<organism evidence="6 7">
    <name type="scientific">Paenibacillus barengoltzii J12</name>
    <dbReference type="NCBI Taxonomy" id="935846"/>
    <lineage>
        <taxon>Bacteria</taxon>
        <taxon>Bacillati</taxon>
        <taxon>Bacillota</taxon>
        <taxon>Bacilli</taxon>
        <taxon>Bacillales</taxon>
        <taxon>Paenibacillaceae</taxon>
        <taxon>Paenibacillus</taxon>
    </lineage>
</organism>
<dbReference type="InterPro" id="IPR001650">
    <property type="entry name" value="Helicase_C-like"/>
</dbReference>
<dbReference type="Gene3D" id="3.40.50.300">
    <property type="entry name" value="P-loop containing nucleotide triphosphate hydrolases"/>
    <property type="match status" value="2"/>
</dbReference>
<dbReference type="PROSITE" id="PS51194">
    <property type="entry name" value="HELICASE_CTER"/>
    <property type="match status" value="1"/>
</dbReference>
<keyword evidence="6" id="KW-0378">Hydrolase</keyword>
<evidence type="ECO:0000313" key="7">
    <source>
        <dbReference type="Proteomes" id="UP000192939"/>
    </source>
</evidence>
<dbReference type="InterPro" id="IPR011545">
    <property type="entry name" value="DEAD/DEAH_box_helicase_dom"/>
</dbReference>
<name>A0ABY1LSG3_9BACL</name>
<keyword evidence="6" id="KW-0347">Helicase</keyword>
<dbReference type="Pfam" id="PF00271">
    <property type="entry name" value="Helicase_C"/>
    <property type="match status" value="1"/>
</dbReference>
<proteinExistence type="predicted"/>
<dbReference type="Pfam" id="PF00270">
    <property type="entry name" value="DEAD"/>
    <property type="match status" value="1"/>
</dbReference>
<keyword evidence="1" id="KW-0547">Nucleotide-binding</keyword>
<dbReference type="PROSITE" id="PS51192">
    <property type="entry name" value="HELICASE_ATP_BIND_1"/>
    <property type="match status" value="1"/>
</dbReference>
<evidence type="ECO:0000256" key="3">
    <source>
        <dbReference type="ARBA" id="ARBA00023125"/>
    </source>
</evidence>
<accession>A0ABY1LSG3</accession>
<dbReference type="EMBL" id="FXAE01000002">
    <property type="protein sequence ID" value="SME94765.1"/>
    <property type="molecule type" value="Genomic_DNA"/>
</dbReference>
<keyword evidence="2" id="KW-0067">ATP-binding</keyword>